<dbReference type="PROSITE" id="PS51094">
    <property type="entry name" value="PTS_EIIA_TYPE_2"/>
    <property type="match status" value="1"/>
</dbReference>
<reference evidence="2" key="1">
    <citation type="journal article" date="2014" name="Int. J. Syst. Evol. Microbiol.">
        <title>Complete genome sequence of Corynebacterium casei LMG S-19264T (=DSM 44701T), isolated from a smear-ripened cheese.</title>
        <authorList>
            <consortium name="US DOE Joint Genome Institute (JGI-PGF)"/>
            <person name="Walter F."/>
            <person name="Albersmeier A."/>
            <person name="Kalinowski J."/>
            <person name="Ruckert C."/>
        </authorList>
    </citation>
    <scope>NUCLEOTIDE SEQUENCE</scope>
    <source>
        <strain evidence="2">KCTC 32296</strain>
    </source>
</reference>
<dbReference type="EMBL" id="BMZB01000001">
    <property type="protein sequence ID" value="GGZ25803.1"/>
    <property type="molecule type" value="Genomic_DNA"/>
</dbReference>
<dbReference type="SUPFAM" id="SSF55804">
    <property type="entry name" value="Phoshotransferase/anion transport protein"/>
    <property type="match status" value="1"/>
</dbReference>
<dbReference type="Gene3D" id="3.40.930.10">
    <property type="entry name" value="Mannitol-specific EII, Chain A"/>
    <property type="match status" value="1"/>
</dbReference>
<dbReference type="Proteomes" id="UP000662572">
    <property type="component" value="Unassembled WGS sequence"/>
</dbReference>
<keyword evidence="3" id="KW-1185">Reference proteome</keyword>
<dbReference type="NCBIfam" id="TIGR01419">
    <property type="entry name" value="nitro_reg_IIA"/>
    <property type="match status" value="1"/>
</dbReference>
<dbReference type="InterPro" id="IPR016152">
    <property type="entry name" value="PTrfase/Anion_transptr"/>
</dbReference>
<evidence type="ECO:0000259" key="1">
    <source>
        <dbReference type="PROSITE" id="PS51094"/>
    </source>
</evidence>
<accession>A0A918UPX5</accession>
<dbReference type="PROSITE" id="PS00372">
    <property type="entry name" value="PTS_EIIA_TYPE_2_HIS"/>
    <property type="match status" value="1"/>
</dbReference>
<sequence length="153" mass="16478">MSLFGLLDRHSINGHVSVNSKRQALQAVAEHAAKLFKMDADVIFNALVDREKQGSTGVGLGVAVPHAALAGLTQMRGIFLRLETPIDYDSIDHVPVDLVFALFAPPEAGSEHLRALAKVSRALRQKSMREQLRALDTNDALYALLADSGAHAA</sequence>
<dbReference type="InterPro" id="IPR002178">
    <property type="entry name" value="PTS_EIIA_type-2_dom"/>
</dbReference>
<dbReference type="Pfam" id="PF00359">
    <property type="entry name" value="PTS_EIIA_2"/>
    <property type="match status" value="1"/>
</dbReference>
<name>A0A918UPX5_9CAUL</name>
<dbReference type="AlphaFoldDB" id="A0A918UPX5"/>
<gene>
    <name evidence="2" type="ORF">GCM10011273_09040</name>
</gene>
<evidence type="ECO:0000313" key="3">
    <source>
        <dbReference type="Proteomes" id="UP000662572"/>
    </source>
</evidence>
<dbReference type="InterPro" id="IPR006320">
    <property type="entry name" value="PTS_Nitro_regul"/>
</dbReference>
<dbReference type="PANTHER" id="PTHR47738:SF1">
    <property type="entry name" value="NITROGEN REGULATORY PROTEIN"/>
    <property type="match status" value="1"/>
</dbReference>
<feature type="domain" description="PTS EIIA type-2" evidence="1">
    <location>
        <begin position="5"/>
        <end position="148"/>
    </location>
</feature>
<dbReference type="RefSeq" id="WP_189485151.1">
    <property type="nucleotide sequence ID" value="NZ_BMZB01000001.1"/>
</dbReference>
<dbReference type="GO" id="GO:0009401">
    <property type="term" value="P:phosphoenolpyruvate-dependent sugar phosphotransferase system"/>
    <property type="evidence" value="ECO:0007669"/>
    <property type="project" value="InterPro"/>
</dbReference>
<reference evidence="2" key="2">
    <citation type="submission" date="2020-09" db="EMBL/GenBank/DDBJ databases">
        <authorList>
            <person name="Sun Q."/>
            <person name="Kim S."/>
        </authorList>
    </citation>
    <scope>NUCLEOTIDE SEQUENCE</scope>
    <source>
        <strain evidence="2">KCTC 32296</strain>
    </source>
</reference>
<comment type="caution">
    <text evidence="2">The sequence shown here is derived from an EMBL/GenBank/DDBJ whole genome shotgun (WGS) entry which is preliminary data.</text>
</comment>
<protein>
    <submittedName>
        <fullName evidence="2">PTS IIA-like nitrogen-regulatory protein PtsN</fullName>
    </submittedName>
</protein>
<dbReference type="CDD" id="cd00211">
    <property type="entry name" value="PTS_IIA_fru"/>
    <property type="match status" value="1"/>
</dbReference>
<organism evidence="2 3">
    <name type="scientific">Asticcacaulis endophyticus</name>
    <dbReference type="NCBI Taxonomy" id="1395890"/>
    <lineage>
        <taxon>Bacteria</taxon>
        <taxon>Pseudomonadati</taxon>
        <taxon>Pseudomonadota</taxon>
        <taxon>Alphaproteobacteria</taxon>
        <taxon>Caulobacterales</taxon>
        <taxon>Caulobacteraceae</taxon>
        <taxon>Asticcacaulis</taxon>
    </lineage>
</organism>
<evidence type="ECO:0000313" key="2">
    <source>
        <dbReference type="EMBL" id="GGZ25803.1"/>
    </source>
</evidence>
<dbReference type="InterPro" id="IPR051541">
    <property type="entry name" value="PTS_SugarTrans_NitroReg"/>
</dbReference>
<dbReference type="GO" id="GO:0030295">
    <property type="term" value="F:protein kinase activator activity"/>
    <property type="evidence" value="ECO:0007669"/>
    <property type="project" value="TreeGrafter"/>
</dbReference>
<dbReference type="PANTHER" id="PTHR47738">
    <property type="entry name" value="PTS SYSTEM FRUCTOSE-LIKE EIIA COMPONENT-RELATED"/>
    <property type="match status" value="1"/>
</dbReference>
<dbReference type="GO" id="GO:0008982">
    <property type="term" value="F:protein-N(PI)-phosphohistidine-sugar phosphotransferase activity"/>
    <property type="evidence" value="ECO:0007669"/>
    <property type="project" value="InterPro"/>
</dbReference>
<proteinExistence type="predicted"/>